<comment type="caution">
    <text evidence="2">The sequence shown here is derived from an EMBL/GenBank/DDBJ whole genome shotgun (WGS) entry which is preliminary data.</text>
</comment>
<dbReference type="Proteomes" id="UP000291269">
    <property type="component" value="Unassembled WGS sequence"/>
</dbReference>
<dbReference type="PROSITE" id="PS51257">
    <property type="entry name" value="PROKAR_LIPOPROTEIN"/>
    <property type="match status" value="1"/>
</dbReference>
<feature type="chain" id="PRO_5039011672" description="Glycoside hydrolase family 42 N-terminal domain-containing protein" evidence="1">
    <location>
        <begin position="23"/>
        <end position="464"/>
    </location>
</feature>
<reference evidence="2 3" key="1">
    <citation type="journal article" date="2019" name="Gut">
        <title>Antibiotics-induced monodominance of a novel gut bacterial order.</title>
        <authorList>
            <person name="Hildebrand F."/>
            <person name="Moitinho-Silva L."/>
            <person name="Blasche S."/>
            <person name="Jahn M.T."/>
            <person name="Gossmann T.I."/>
            <person name="Heuerta-Cepas J."/>
            <person name="Hercog R."/>
            <person name="Luetge M."/>
            <person name="Bahram M."/>
            <person name="Pryszlak A."/>
            <person name="Alves R.J."/>
            <person name="Waszak S.M."/>
            <person name="Zhu A."/>
            <person name="Ye L."/>
            <person name="Costea P.I."/>
            <person name="Aalvink S."/>
            <person name="Belzer C."/>
            <person name="Forslund S.K."/>
            <person name="Sunagawa S."/>
            <person name="Hentschel U."/>
            <person name="Merten C."/>
            <person name="Patil K.R."/>
            <person name="Benes V."/>
            <person name="Bork P."/>
        </authorList>
    </citation>
    <scope>NUCLEOTIDE SEQUENCE [LARGE SCALE GENOMIC DNA]</scope>
    <source>
        <strain evidence="2 3">HDS1380</strain>
    </source>
</reference>
<dbReference type="OrthoDB" id="1550466at2"/>
<evidence type="ECO:0000256" key="1">
    <source>
        <dbReference type="SAM" id="SignalP"/>
    </source>
</evidence>
<name>A0A4Q2K695_9FIRM</name>
<accession>A0A4Q2K695</accession>
<dbReference type="Gene3D" id="3.20.20.80">
    <property type="entry name" value="Glycosidases"/>
    <property type="match status" value="1"/>
</dbReference>
<sequence length="464" mass="53456">MKNKIFSILLCFCLLFTLVACGEAEKETERPKPDPPVVDPLDPDEEFKPWEDIPEATEPVDLNEQILIGSWVTYYRYNIASHDTQMRRLAQAGINFNLFPFQWDTENWDSIEDWKQIDELCCKYRIVYGICANEDLNGANRFSLNQIKEYYAELDSPYCRFVNLKDEPTTAVIQGTIKRYFDQYREALPNLVPFTNLLPSYGTGAFSPTYREYIQAYVDACPDSEYISTDFYPFLAGGKSYDSKIFSDMEVIRDVAYTSGKIKTHSFLQSTGFTEKRMTDLNEIRWNIYSYLAYGFKAFSYFNYVCPGESDTEGEGFYDSLIYRDGTIRDQDLFNGVSALNWQVRALSPIVMNSDVSAAYHTAEGYEGVKMLPSDYFLRPKTDGDFIVSYMENKDASQNSHVMLFNNDYTNSVRADFILDSEKGVSGLEYFNPERKEYEKVSLNDGSFTLSFDAGEGKIFRLLK</sequence>
<gene>
    <name evidence="2" type="ORF">ESZ91_09490</name>
</gene>
<keyword evidence="1" id="KW-0732">Signal</keyword>
<keyword evidence="3" id="KW-1185">Reference proteome</keyword>
<feature type="signal peptide" evidence="1">
    <location>
        <begin position="1"/>
        <end position="22"/>
    </location>
</feature>
<evidence type="ECO:0000313" key="2">
    <source>
        <dbReference type="EMBL" id="RXZ58279.1"/>
    </source>
</evidence>
<evidence type="ECO:0000313" key="3">
    <source>
        <dbReference type="Proteomes" id="UP000291269"/>
    </source>
</evidence>
<organism evidence="2 3">
    <name type="scientific">Candidatus Borkfalkia ceftriaxoniphila</name>
    <dbReference type="NCBI Taxonomy" id="2508949"/>
    <lineage>
        <taxon>Bacteria</taxon>
        <taxon>Bacillati</taxon>
        <taxon>Bacillota</taxon>
        <taxon>Clostridia</taxon>
        <taxon>Christensenellales</taxon>
        <taxon>Christensenellaceae</taxon>
        <taxon>Candidatus Borkfalkia</taxon>
    </lineage>
</organism>
<dbReference type="EMBL" id="SDOZ01000003">
    <property type="protein sequence ID" value="RXZ58279.1"/>
    <property type="molecule type" value="Genomic_DNA"/>
</dbReference>
<evidence type="ECO:0008006" key="4">
    <source>
        <dbReference type="Google" id="ProtNLM"/>
    </source>
</evidence>
<dbReference type="RefSeq" id="WP_129226624.1">
    <property type="nucleotide sequence ID" value="NZ_SDOZ01000003.1"/>
</dbReference>
<proteinExistence type="predicted"/>
<dbReference type="AlphaFoldDB" id="A0A4Q2K695"/>
<protein>
    <recommendedName>
        <fullName evidence="4">Glycoside hydrolase family 42 N-terminal domain-containing protein</fullName>
    </recommendedName>
</protein>